<dbReference type="GO" id="GO:0005634">
    <property type="term" value="C:nucleus"/>
    <property type="evidence" value="ECO:0007669"/>
    <property type="project" value="UniProtKB-SubCell"/>
</dbReference>
<dbReference type="EMBL" id="AFQF01001811">
    <property type="protein sequence ID" value="EGU83708.1"/>
    <property type="molecule type" value="Genomic_DNA"/>
</dbReference>
<comment type="caution">
    <text evidence="5">The sequence shown here is derived from an EMBL/GenBank/DDBJ whole genome shotgun (WGS) entry which is preliminary data.</text>
</comment>
<evidence type="ECO:0000256" key="1">
    <source>
        <dbReference type="ARBA" id="ARBA00004123"/>
    </source>
</evidence>
<evidence type="ECO:0000313" key="5">
    <source>
        <dbReference type="EMBL" id="EGU83708.1"/>
    </source>
</evidence>
<dbReference type="GO" id="GO:0003700">
    <property type="term" value="F:DNA-binding transcription factor activity"/>
    <property type="evidence" value="ECO:0007669"/>
    <property type="project" value="InterPro"/>
</dbReference>
<reference evidence="5" key="1">
    <citation type="journal article" date="2012" name="Mol. Plant Microbe Interact.">
        <title>A highly conserved effector in Fusarium oxysporum is required for full virulence on Arabidopsis.</title>
        <authorList>
            <person name="Thatcher L.F."/>
            <person name="Gardiner D.M."/>
            <person name="Kazan K."/>
            <person name="Manners J."/>
        </authorList>
    </citation>
    <scope>NUCLEOTIDE SEQUENCE [LARGE SCALE GENOMIC DNA]</scope>
    <source>
        <strain evidence="5">Fo5176</strain>
    </source>
</reference>
<dbReference type="InterPro" id="IPR050987">
    <property type="entry name" value="AtrR-like"/>
</dbReference>
<dbReference type="CDD" id="cd12148">
    <property type="entry name" value="fungal_TF_MHR"/>
    <property type="match status" value="1"/>
</dbReference>
<evidence type="ECO:0008006" key="6">
    <source>
        <dbReference type="Google" id="ProtNLM"/>
    </source>
</evidence>
<sequence>MAESTTPNSLLSVSSSPFASPINDPTYCQGDWHAPDAQRLMELDSVGHVIEKRCKAHGLECSYPERTQRGSRTRAVARLVLPRGRNVESVESRVGESSSQTRAELLQEALRSDIVTASSPSFSTVASIPTPGITIPQTYDFTNPFANTDITNALMDAISQVQKFRLQDIAKSAITARITIPTPLLRSWIHNYFAHVRTESFLTLVDSRLIKIIPDIIDMPHVHLDAGIIVVYHTILYHGCVLPAAFVDANDTKYARQIYLCCLRALPNWQREARGTMTDFVAATLMARAAAECFDYEMSWQMYKLACEYATGLNMHNLDGEDGLSDSDQSKVDEDRKGLWELIQQDLFFRLLYNKPPTLTSSMSNWRVNFPWLSANSQPDMHAIPTMTFLVGSRITLTLIQFFKLLEEEGHDVYVLPKVQKLCEDINHLFHDWQLEQYLQQDQGNDIYWWMVADVFLMGYTCIIFMLRKINDRPPTSPSTSCLKSYPPFSTLTINASRKILDIIYRLLSRYPVAETMSMTVGFFQAFIPYGFVANNVLRSPNPRAFISDLELLERVAERIMALSEVETDFKPIARALQRANNEVREWVNMKGVV</sequence>
<dbReference type="PANTHER" id="PTHR46910:SF3">
    <property type="entry name" value="HALOTOLERANCE PROTEIN 9-RELATED"/>
    <property type="match status" value="1"/>
</dbReference>
<dbReference type="AlphaFoldDB" id="F9FHA2"/>
<keyword evidence="2" id="KW-0479">Metal-binding</keyword>
<name>F9FHA2_FUSOF</name>
<keyword evidence="4" id="KW-0539">Nucleus</keyword>
<evidence type="ECO:0000256" key="4">
    <source>
        <dbReference type="ARBA" id="ARBA00023242"/>
    </source>
</evidence>
<organism evidence="5">
    <name type="scientific">Fusarium oxysporum (strain Fo5176)</name>
    <name type="common">Fusarium vascular wilt</name>
    <dbReference type="NCBI Taxonomy" id="660025"/>
    <lineage>
        <taxon>Eukaryota</taxon>
        <taxon>Fungi</taxon>
        <taxon>Dikarya</taxon>
        <taxon>Ascomycota</taxon>
        <taxon>Pezizomycotina</taxon>
        <taxon>Sordariomycetes</taxon>
        <taxon>Hypocreomycetidae</taxon>
        <taxon>Hypocreales</taxon>
        <taxon>Nectriaceae</taxon>
        <taxon>Fusarium</taxon>
        <taxon>Fusarium oxysporum species complex</taxon>
    </lineage>
</organism>
<protein>
    <recommendedName>
        <fullName evidence="6">Transcription factor domain-containing protein</fullName>
    </recommendedName>
</protein>
<dbReference type="GO" id="GO:0046872">
    <property type="term" value="F:metal ion binding"/>
    <property type="evidence" value="ECO:0007669"/>
    <property type="project" value="UniProtKB-KW"/>
</dbReference>
<dbReference type="GO" id="GO:0003677">
    <property type="term" value="F:DNA binding"/>
    <property type="evidence" value="ECO:0007669"/>
    <property type="project" value="UniProtKB-KW"/>
</dbReference>
<dbReference type="OrthoDB" id="39175at2759"/>
<dbReference type="PANTHER" id="PTHR46910">
    <property type="entry name" value="TRANSCRIPTION FACTOR PDR1"/>
    <property type="match status" value="1"/>
</dbReference>
<keyword evidence="3" id="KW-0238">DNA-binding</keyword>
<proteinExistence type="predicted"/>
<evidence type="ECO:0000256" key="2">
    <source>
        <dbReference type="ARBA" id="ARBA00022723"/>
    </source>
</evidence>
<comment type="subcellular location">
    <subcellularLocation>
        <location evidence="1">Nucleus</location>
    </subcellularLocation>
</comment>
<accession>F9FHA2</accession>
<evidence type="ECO:0000256" key="3">
    <source>
        <dbReference type="ARBA" id="ARBA00023125"/>
    </source>
</evidence>
<gene>
    <name evidence="5" type="ORF">FOXB_05781</name>
</gene>